<gene>
    <name evidence="2" type="ORF">CT0861_11526</name>
</gene>
<accession>A0A166P837</accession>
<name>A0A166P837_9PEZI</name>
<feature type="region of interest" description="Disordered" evidence="1">
    <location>
        <begin position="45"/>
        <end position="69"/>
    </location>
</feature>
<dbReference type="AlphaFoldDB" id="A0A166P837"/>
<comment type="caution">
    <text evidence="2">The sequence shown here is derived from an EMBL/GenBank/DDBJ whole genome shotgun (WGS) entry which is preliminary data.</text>
</comment>
<organism evidence="2 3">
    <name type="scientific">Colletotrichum tofieldiae</name>
    <dbReference type="NCBI Taxonomy" id="708197"/>
    <lineage>
        <taxon>Eukaryota</taxon>
        <taxon>Fungi</taxon>
        <taxon>Dikarya</taxon>
        <taxon>Ascomycota</taxon>
        <taxon>Pezizomycotina</taxon>
        <taxon>Sordariomycetes</taxon>
        <taxon>Hypocreomycetidae</taxon>
        <taxon>Glomerellales</taxon>
        <taxon>Glomerellaceae</taxon>
        <taxon>Colletotrichum</taxon>
        <taxon>Colletotrichum spaethianum species complex</taxon>
    </lineage>
</organism>
<keyword evidence="3" id="KW-1185">Reference proteome</keyword>
<sequence length="104" mass="11727">MYYSYSLGSDFWKTLCALTETVMCAYATPGLIEVNTLVSKSYKTEENNYEENHESKRPRKEYSSTPVEGGGKVKIFYAGGSIRAMTLRAIEMAQEMISSLIRTC</sequence>
<evidence type="ECO:0000313" key="3">
    <source>
        <dbReference type="Proteomes" id="UP000076552"/>
    </source>
</evidence>
<dbReference type="Proteomes" id="UP000076552">
    <property type="component" value="Unassembled WGS sequence"/>
</dbReference>
<protein>
    <submittedName>
        <fullName evidence="2">Uncharacterized protein</fullName>
    </submittedName>
</protein>
<evidence type="ECO:0000256" key="1">
    <source>
        <dbReference type="SAM" id="MobiDB-lite"/>
    </source>
</evidence>
<feature type="compositionally biased region" description="Basic and acidic residues" evidence="1">
    <location>
        <begin position="45"/>
        <end position="55"/>
    </location>
</feature>
<evidence type="ECO:0000313" key="2">
    <source>
        <dbReference type="EMBL" id="KZL66479.1"/>
    </source>
</evidence>
<dbReference type="EMBL" id="LFIV01000175">
    <property type="protein sequence ID" value="KZL66479.1"/>
    <property type="molecule type" value="Genomic_DNA"/>
</dbReference>
<reference evidence="2 3" key="1">
    <citation type="submission" date="2015-06" db="EMBL/GenBank/DDBJ databases">
        <title>Survival trade-offs in plant roots during colonization by closely related pathogenic and mutualistic fungi.</title>
        <authorList>
            <person name="Hacquard S."/>
            <person name="Kracher B."/>
            <person name="Hiruma K."/>
            <person name="Weinman A."/>
            <person name="Muench P."/>
            <person name="Garrido Oter R."/>
            <person name="Ver Loren van Themaat E."/>
            <person name="Dallerey J.-F."/>
            <person name="Damm U."/>
            <person name="Henrissat B."/>
            <person name="Lespinet O."/>
            <person name="Thon M."/>
            <person name="Kemen E."/>
            <person name="McHardy A.C."/>
            <person name="Schulze-Lefert P."/>
            <person name="O'Connell R.J."/>
        </authorList>
    </citation>
    <scope>NUCLEOTIDE SEQUENCE [LARGE SCALE GENOMIC DNA]</scope>
    <source>
        <strain evidence="2 3">0861</strain>
    </source>
</reference>
<proteinExistence type="predicted"/>